<protein>
    <recommendedName>
        <fullName evidence="5">DUF4367 domain-containing protein</fullName>
    </recommendedName>
</protein>
<accession>A0ABV3HI31</accession>
<name>A0ABV3HI31_9ACTN</name>
<comment type="caution">
    <text evidence="3">The sequence shown here is derived from an EMBL/GenBank/DDBJ whole genome shotgun (WGS) entry which is preliminary data.</text>
</comment>
<gene>
    <name evidence="3" type="ORF">AB0K40_42435</name>
</gene>
<feature type="compositionally biased region" description="Basic and acidic residues" evidence="1">
    <location>
        <begin position="39"/>
        <end position="53"/>
    </location>
</feature>
<organism evidence="3 4">
    <name type="scientific">Nonomuraea bangladeshensis</name>
    <dbReference type="NCBI Taxonomy" id="404385"/>
    <lineage>
        <taxon>Bacteria</taxon>
        <taxon>Bacillati</taxon>
        <taxon>Actinomycetota</taxon>
        <taxon>Actinomycetes</taxon>
        <taxon>Streptosporangiales</taxon>
        <taxon>Streptosporangiaceae</taxon>
        <taxon>Nonomuraea</taxon>
    </lineage>
</organism>
<keyword evidence="4" id="KW-1185">Reference proteome</keyword>
<evidence type="ECO:0000256" key="2">
    <source>
        <dbReference type="SAM" id="SignalP"/>
    </source>
</evidence>
<sequence length="191" mass="20586">MNSYRHLAALSAAVLAATVITAPAAGAATRPSCPTPSKAEVKRANSSDVDRPARRSNAIKGVRVEVLPRGFTHGQVEVSRHDGLTEYGYQWSDNRDDVDLKHRWLWVRVVCKPGLRGLNALKKAPLRLGTFSGDVRTAKIGGRKVLTMKGDGALGHGTYVGWVERDGVAVTVMASEPLLPQLSRIVAGIRL</sequence>
<dbReference type="Proteomes" id="UP001552427">
    <property type="component" value="Unassembled WGS sequence"/>
</dbReference>
<keyword evidence="2" id="KW-0732">Signal</keyword>
<evidence type="ECO:0000313" key="3">
    <source>
        <dbReference type="EMBL" id="MEV4292206.1"/>
    </source>
</evidence>
<proteinExistence type="predicted"/>
<feature type="region of interest" description="Disordered" evidence="1">
    <location>
        <begin position="26"/>
        <end position="53"/>
    </location>
</feature>
<evidence type="ECO:0008006" key="5">
    <source>
        <dbReference type="Google" id="ProtNLM"/>
    </source>
</evidence>
<dbReference type="RefSeq" id="WP_364461932.1">
    <property type="nucleotide sequence ID" value="NZ_JBFARM010000017.1"/>
</dbReference>
<evidence type="ECO:0000256" key="1">
    <source>
        <dbReference type="SAM" id="MobiDB-lite"/>
    </source>
</evidence>
<feature type="chain" id="PRO_5047419011" description="DUF4367 domain-containing protein" evidence="2">
    <location>
        <begin position="28"/>
        <end position="191"/>
    </location>
</feature>
<dbReference type="EMBL" id="JBFARM010000017">
    <property type="protein sequence ID" value="MEV4292206.1"/>
    <property type="molecule type" value="Genomic_DNA"/>
</dbReference>
<feature type="signal peptide" evidence="2">
    <location>
        <begin position="1"/>
        <end position="27"/>
    </location>
</feature>
<evidence type="ECO:0000313" key="4">
    <source>
        <dbReference type="Proteomes" id="UP001552427"/>
    </source>
</evidence>
<reference evidence="3 4" key="1">
    <citation type="submission" date="2024-06" db="EMBL/GenBank/DDBJ databases">
        <title>The Natural Products Discovery Center: Release of the First 8490 Sequenced Strains for Exploring Actinobacteria Biosynthetic Diversity.</title>
        <authorList>
            <person name="Kalkreuter E."/>
            <person name="Kautsar S.A."/>
            <person name="Yang D."/>
            <person name="Bader C.D."/>
            <person name="Teijaro C.N."/>
            <person name="Fluegel L."/>
            <person name="Davis C.M."/>
            <person name="Simpson J.R."/>
            <person name="Lauterbach L."/>
            <person name="Steele A.D."/>
            <person name="Gui C."/>
            <person name="Meng S."/>
            <person name="Li G."/>
            <person name="Viehrig K."/>
            <person name="Ye F."/>
            <person name="Su P."/>
            <person name="Kiefer A.F."/>
            <person name="Nichols A."/>
            <person name="Cepeda A.J."/>
            <person name="Yan W."/>
            <person name="Fan B."/>
            <person name="Jiang Y."/>
            <person name="Adhikari A."/>
            <person name="Zheng C.-J."/>
            <person name="Schuster L."/>
            <person name="Cowan T.M."/>
            <person name="Smanski M.J."/>
            <person name="Chevrette M.G."/>
            <person name="De Carvalho L.P.S."/>
            <person name="Shen B."/>
        </authorList>
    </citation>
    <scope>NUCLEOTIDE SEQUENCE [LARGE SCALE GENOMIC DNA]</scope>
    <source>
        <strain evidence="3 4">NPDC049574</strain>
    </source>
</reference>